<proteinExistence type="predicted"/>
<evidence type="ECO:0000256" key="2">
    <source>
        <dbReference type="ARBA" id="ARBA00022679"/>
    </source>
</evidence>
<dbReference type="EMBL" id="JRKJ01000010">
    <property type="protein sequence ID" value="KGQ19018.1"/>
    <property type="molecule type" value="Genomic_DNA"/>
</dbReference>
<keyword evidence="2" id="KW-0808">Transferase</keyword>
<dbReference type="eggNOG" id="COG0746">
    <property type="taxonomic scope" value="Bacteria"/>
</dbReference>
<evidence type="ECO:0000256" key="7">
    <source>
        <dbReference type="ARBA" id="ARBA00023150"/>
    </source>
</evidence>
<feature type="domain" description="MobA-like NTP transferase" evidence="8">
    <location>
        <begin position="11"/>
        <end position="140"/>
    </location>
</feature>
<keyword evidence="7" id="KW-0501">Molybdenum cofactor biosynthesis</keyword>
<dbReference type="STRING" id="1300345.LF41_108"/>
<keyword evidence="1" id="KW-0963">Cytoplasm</keyword>
<dbReference type="PANTHER" id="PTHR19136:SF81">
    <property type="entry name" value="MOLYBDENUM COFACTOR GUANYLYLTRANSFERASE"/>
    <property type="match status" value="1"/>
</dbReference>
<evidence type="ECO:0000313" key="10">
    <source>
        <dbReference type="Proteomes" id="UP000030518"/>
    </source>
</evidence>
<dbReference type="Pfam" id="PF12804">
    <property type="entry name" value="NTP_transf_3"/>
    <property type="match status" value="1"/>
</dbReference>
<keyword evidence="3" id="KW-0479">Metal-binding</keyword>
<evidence type="ECO:0000259" key="8">
    <source>
        <dbReference type="Pfam" id="PF12804"/>
    </source>
</evidence>
<keyword evidence="4" id="KW-0547">Nucleotide-binding</keyword>
<gene>
    <name evidence="9" type="ORF">LF41_108</name>
</gene>
<dbReference type="AlphaFoldDB" id="A0A0A2WGW8"/>
<dbReference type="PATRIC" id="fig|1300345.3.peg.1788"/>
<dbReference type="SUPFAM" id="SSF53448">
    <property type="entry name" value="Nucleotide-diphospho-sugar transferases"/>
    <property type="match status" value="1"/>
</dbReference>
<dbReference type="InterPro" id="IPR025877">
    <property type="entry name" value="MobA-like_NTP_Trfase"/>
</dbReference>
<dbReference type="GO" id="GO:0046872">
    <property type="term" value="F:metal ion binding"/>
    <property type="evidence" value="ECO:0007669"/>
    <property type="project" value="UniProtKB-KW"/>
</dbReference>
<keyword evidence="10" id="KW-1185">Reference proteome</keyword>
<dbReference type="RefSeq" id="WP_036168883.1">
    <property type="nucleotide sequence ID" value="NZ_JRKJ01000010.1"/>
</dbReference>
<organism evidence="9 10">
    <name type="scientific">Lysobacter dokdonensis DS-58</name>
    <dbReference type="NCBI Taxonomy" id="1300345"/>
    <lineage>
        <taxon>Bacteria</taxon>
        <taxon>Pseudomonadati</taxon>
        <taxon>Pseudomonadota</taxon>
        <taxon>Gammaproteobacteria</taxon>
        <taxon>Lysobacterales</taxon>
        <taxon>Lysobacteraceae</taxon>
        <taxon>Noviluteimonas</taxon>
    </lineage>
</organism>
<evidence type="ECO:0000256" key="3">
    <source>
        <dbReference type="ARBA" id="ARBA00022723"/>
    </source>
</evidence>
<evidence type="ECO:0000256" key="6">
    <source>
        <dbReference type="ARBA" id="ARBA00023134"/>
    </source>
</evidence>
<keyword evidence="5" id="KW-0460">Magnesium</keyword>
<evidence type="ECO:0000313" key="9">
    <source>
        <dbReference type="EMBL" id="KGQ19018.1"/>
    </source>
</evidence>
<comment type="caution">
    <text evidence="9">The sequence shown here is derived from an EMBL/GenBank/DDBJ whole genome shotgun (WGS) entry which is preliminary data.</text>
</comment>
<reference evidence="9 10" key="1">
    <citation type="submission" date="2014-09" db="EMBL/GenBank/DDBJ databases">
        <title>Genome sequences of Lysobacter dokdonensis DS-58.</title>
        <authorList>
            <person name="Kim J.F."/>
            <person name="Kwak M.-J."/>
        </authorList>
    </citation>
    <scope>NUCLEOTIDE SEQUENCE [LARGE SCALE GENOMIC DNA]</scope>
    <source>
        <strain evidence="9 10">DS-58</strain>
    </source>
</reference>
<dbReference type="InterPro" id="IPR013482">
    <property type="entry name" value="Molybde_CF_guanTrfase"/>
</dbReference>
<name>A0A0A2WGW8_9GAMM</name>
<keyword evidence="6" id="KW-0342">GTP-binding</keyword>
<dbReference type="GO" id="GO:0016779">
    <property type="term" value="F:nucleotidyltransferase activity"/>
    <property type="evidence" value="ECO:0007669"/>
    <property type="project" value="TreeGrafter"/>
</dbReference>
<dbReference type="PANTHER" id="PTHR19136">
    <property type="entry name" value="MOLYBDENUM COFACTOR GUANYLYLTRANSFERASE"/>
    <property type="match status" value="1"/>
</dbReference>
<dbReference type="Proteomes" id="UP000030518">
    <property type="component" value="Unassembled WGS sequence"/>
</dbReference>
<evidence type="ECO:0000256" key="5">
    <source>
        <dbReference type="ARBA" id="ARBA00022842"/>
    </source>
</evidence>
<evidence type="ECO:0000256" key="1">
    <source>
        <dbReference type="ARBA" id="ARBA00022490"/>
    </source>
</evidence>
<dbReference type="GO" id="GO:0006777">
    <property type="term" value="P:Mo-molybdopterin cofactor biosynthetic process"/>
    <property type="evidence" value="ECO:0007669"/>
    <property type="project" value="UniProtKB-KW"/>
</dbReference>
<dbReference type="GO" id="GO:0005525">
    <property type="term" value="F:GTP binding"/>
    <property type="evidence" value="ECO:0007669"/>
    <property type="project" value="UniProtKB-KW"/>
</dbReference>
<sequence>MLAAGDITLGILAGGRGTRLGGIDKAWIVRGGVTQVQRLSQRFASEVSRTLVSANRDPERFESLGFTVVVDRMPGLGPIGGLDALAHACDTPWLLSLPVDLVFVNDCLIQTLASAGGQGACIEDDDGVQPLVALWNVEALRAAFPRPDLSVQSLQRDMGLARIRLTGVRLGNLNTPGDLAAADATLP</sequence>
<dbReference type="Gene3D" id="3.90.550.10">
    <property type="entry name" value="Spore Coat Polysaccharide Biosynthesis Protein SpsA, Chain A"/>
    <property type="match status" value="1"/>
</dbReference>
<dbReference type="OrthoDB" id="9788394at2"/>
<evidence type="ECO:0000256" key="4">
    <source>
        <dbReference type="ARBA" id="ARBA00022741"/>
    </source>
</evidence>
<dbReference type="CDD" id="cd02503">
    <property type="entry name" value="MobA"/>
    <property type="match status" value="1"/>
</dbReference>
<accession>A0A0A2WGW8</accession>
<protein>
    <submittedName>
        <fullName evidence="9">Molybdopterin-guanine dinucleotide biosynthesis protein MobA</fullName>
    </submittedName>
</protein>
<dbReference type="InterPro" id="IPR029044">
    <property type="entry name" value="Nucleotide-diphossugar_trans"/>
</dbReference>